<dbReference type="GO" id="GO:0016020">
    <property type="term" value="C:membrane"/>
    <property type="evidence" value="ECO:0007669"/>
    <property type="project" value="InterPro"/>
</dbReference>
<gene>
    <name evidence="2" type="ORF">NPIL_594901</name>
</gene>
<dbReference type="AlphaFoldDB" id="A0A8X6TA94"/>
<organism evidence="2 3">
    <name type="scientific">Nephila pilipes</name>
    <name type="common">Giant wood spider</name>
    <name type="synonym">Nephila maculata</name>
    <dbReference type="NCBI Taxonomy" id="299642"/>
    <lineage>
        <taxon>Eukaryota</taxon>
        <taxon>Metazoa</taxon>
        <taxon>Ecdysozoa</taxon>
        <taxon>Arthropoda</taxon>
        <taxon>Chelicerata</taxon>
        <taxon>Arachnida</taxon>
        <taxon>Araneae</taxon>
        <taxon>Araneomorphae</taxon>
        <taxon>Entelegynae</taxon>
        <taxon>Araneoidea</taxon>
        <taxon>Nephilidae</taxon>
        <taxon>Nephila</taxon>
    </lineage>
</organism>
<dbReference type="Gene3D" id="2.60.120.200">
    <property type="match status" value="1"/>
</dbReference>
<dbReference type="InterPro" id="IPR000998">
    <property type="entry name" value="MAM_dom"/>
</dbReference>
<feature type="domain" description="MAM" evidence="1">
    <location>
        <begin position="1"/>
        <end position="50"/>
    </location>
</feature>
<proteinExistence type="predicted"/>
<evidence type="ECO:0000313" key="3">
    <source>
        <dbReference type="Proteomes" id="UP000887013"/>
    </source>
</evidence>
<dbReference type="PROSITE" id="PS50060">
    <property type="entry name" value="MAM_2"/>
    <property type="match status" value="1"/>
</dbReference>
<reference evidence="2" key="1">
    <citation type="submission" date="2020-08" db="EMBL/GenBank/DDBJ databases">
        <title>Multicomponent nature underlies the extraordinary mechanical properties of spider dragline silk.</title>
        <authorList>
            <person name="Kono N."/>
            <person name="Nakamura H."/>
            <person name="Mori M."/>
            <person name="Yoshida Y."/>
            <person name="Ohtoshi R."/>
            <person name="Malay A.D."/>
            <person name="Moran D.A.P."/>
            <person name="Tomita M."/>
            <person name="Numata K."/>
            <person name="Arakawa K."/>
        </authorList>
    </citation>
    <scope>NUCLEOTIDE SEQUENCE</scope>
</reference>
<dbReference type="Proteomes" id="UP000887013">
    <property type="component" value="Unassembled WGS sequence"/>
</dbReference>
<feature type="non-terminal residue" evidence="2">
    <location>
        <position position="67"/>
    </location>
</feature>
<evidence type="ECO:0000313" key="2">
    <source>
        <dbReference type="EMBL" id="GFS93182.1"/>
    </source>
</evidence>
<evidence type="ECO:0000259" key="1">
    <source>
        <dbReference type="PROSITE" id="PS50060"/>
    </source>
</evidence>
<protein>
    <recommendedName>
        <fullName evidence="1">MAM domain-containing protein</fullName>
    </recommendedName>
</protein>
<accession>A0A8X6TA94</accession>
<dbReference type="EMBL" id="BMAW01053848">
    <property type="protein sequence ID" value="GFS93182.1"/>
    <property type="molecule type" value="Genomic_DNA"/>
</dbReference>
<name>A0A8X6TA94_NEPPI</name>
<sequence>YCDFEQDMCKWENGEMQYLWKRMNGLLISGENIGPTVDQTTSTINDYYTFAVLNVILRFSGSLLRFG</sequence>
<comment type="caution">
    <text evidence="2">The sequence shown here is derived from an EMBL/GenBank/DDBJ whole genome shotgun (WGS) entry which is preliminary data.</text>
</comment>
<keyword evidence="3" id="KW-1185">Reference proteome</keyword>